<dbReference type="EMBL" id="JACASE010000014">
    <property type="protein sequence ID" value="KAF6410621.1"/>
    <property type="molecule type" value="Genomic_DNA"/>
</dbReference>
<dbReference type="AlphaFoldDB" id="A0A7J8CID0"/>
<reference evidence="1 2" key="1">
    <citation type="journal article" date="2020" name="Nature">
        <title>Six reference-quality genomes reveal evolution of bat adaptations.</title>
        <authorList>
            <person name="Jebb D."/>
            <person name="Huang Z."/>
            <person name="Pippel M."/>
            <person name="Hughes G.M."/>
            <person name="Lavrichenko K."/>
            <person name="Devanna P."/>
            <person name="Winkler S."/>
            <person name="Jermiin L.S."/>
            <person name="Skirmuntt E.C."/>
            <person name="Katzourakis A."/>
            <person name="Burkitt-Gray L."/>
            <person name="Ray D.A."/>
            <person name="Sullivan K.A.M."/>
            <person name="Roscito J.G."/>
            <person name="Kirilenko B.M."/>
            <person name="Davalos L.M."/>
            <person name="Corthals A.P."/>
            <person name="Power M.L."/>
            <person name="Jones G."/>
            <person name="Ransome R.D."/>
            <person name="Dechmann D.K.N."/>
            <person name="Locatelli A.G."/>
            <person name="Puechmaille S.J."/>
            <person name="Fedrigo O."/>
            <person name="Jarvis E.D."/>
            <person name="Hiller M."/>
            <person name="Vernes S.C."/>
            <person name="Myers E.W."/>
            <person name="Teeling E.C."/>
        </authorList>
    </citation>
    <scope>NUCLEOTIDE SEQUENCE [LARGE SCALE GENOMIC DNA]</scope>
    <source>
        <strain evidence="1">MRouAeg1</strain>
        <tissue evidence="1">Muscle</tissue>
    </source>
</reference>
<protein>
    <submittedName>
        <fullName evidence="1">Uncharacterized protein</fullName>
    </submittedName>
</protein>
<evidence type="ECO:0000313" key="1">
    <source>
        <dbReference type="EMBL" id="KAF6410621.1"/>
    </source>
</evidence>
<keyword evidence="2" id="KW-1185">Reference proteome</keyword>
<dbReference type="Proteomes" id="UP000593571">
    <property type="component" value="Unassembled WGS sequence"/>
</dbReference>
<evidence type="ECO:0000313" key="2">
    <source>
        <dbReference type="Proteomes" id="UP000593571"/>
    </source>
</evidence>
<organism evidence="1 2">
    <name type="scientific">Rousettus aegyptiacus</name>
    <name type="common">Egyptian fruit bat</name>
    <name type="synonym">Pteropus aegyptiacus</name>
    <dbReference type="NCBI Taxonomy" id="9407"/>
    <lineage>
        <taxon>Eukaryota</taxon>
        <taxon>Metazoa</taxon>
        <taxon>Chordata</taxon>
        <taxon>Craniata</taxon>
        <taxon>Vertebrata</taxon>
        <taxon>Euteleostomi</taxon>
        <taxon>Mammalia</taxon>
        <taxon>Eutheria</taxon>
        <taxon>Laurasiatheria</taxon>
        <taxon>Chiroptera</taxon>
        <taxon>Yinpterochiroptera</taxon>
        <taxon>Pteropodoidea</taxon>
        <taxon>Pteropodidae</taxon>
        <taxon>Rousettinae</taxon>
        <taxon>Rousettus</taxon>
    </lineage>
</organism>
<sequence>MTHHRPRFMCCSNKLPVPPQGPSKFRGPRFLQPLSLPPPGRAPVPGMELISFRLRGVERICRQMWTPWTRQGPHFHPPPARASPCCDASSWPLGFAENPVPQASNARPSCFPTDCPLQEASPLTSCVTLGKILPVSAPRFCHLSDEDDNDKSTYHGGNVLQIK</sequence>
<proteinExistence type="predicted"/>
<accession>A0A7J8CID0</accession>
<name>A0A7J8CID0_ROUAE</name>
<comment type="caution">
    <text evidence="1">The sequence shown here is derived from an EMBL/GenBank/DDBJ whole genome shotgun (WGS) entry which is preliminary data.</text>
</comment>
<gene>
    <name evidence="1" type="ORF">HJG63_009106</name>
</gene>